<dbReference type="SUPFAM" id="SSF89550">
    <property type="entry name" value="PHP domain-like"/>
    <property type="match status" value="1"/>
</dbReference>
<keyword evidence="1" id="KW-0175">Coiled coil</keyword>
<dbReference type="Gene3D" id="3.20.20.140">
    <property type="entry name" value="Metal-dependent hydrolases"/>
    <property type="match status" value="1"/>
</dbReference>
<feature type="coiled-coil region" evidence="1">
    <location>
        <begin position="436"/>
        <end position="504"/>
    </location>
</feature>
<dbReference type="NCBIfam" id="NF045780">
    <property type="entry name" value="TrlF_fam_ATP"/>
    <property type="match status" value="1"/>
</dbReference>
<dbReference type="EMBL" id="CP127389">
    <property type="protein sequence ID" value="WIV86764.1"/>
    <property type="molecule type" value="Genomic_DNA"/>
</dbReference>
<gene>
    <name evidence="2" type="ORF">QQS39_09700</name>
</gene>
<accession>A0ABY8Y2Z1</accession>
<dbReference type="SUPFAM" id="SSF52540">
    <property type="entry name" value="P-loop containing nucleoside triphosphate hydrolases"/>
    <property type="match status" value="1"/>
</dbReference>
<dbReference type="Proteomes" id="UP001226651">
    <property type="component" value="Chromosome"/>
</dbReference>
<evidence type="ECO:0000256" key="1">
    <source>
        <dbReference type="SAM" id="Coils"/>
    </source>
</evidence>
<keyword evidence="3" id="KW-1185">Reference proteome</keyword>
<dbReference type="InterPro" id="IPR054787">
    <property type="entry name" value="TrlF_ATPase"/>
</dbReference>
<evidence type="ECO:0008006" key="4">
    <source>
        <dbReference type="Google" id="ProtNLM"/>
    </source>
</evidence>
<dbReference type="InterPro" id="IPR016195">
    <property type="entry name" value="Pol/histidinol_Pase-like"/>
</dbReference>
<sequence>MKLYEHGSEWRRWDLHVHTPDSVLETQFKGDWEGYITAIEQSNSGISVIGITDYCSISGYEKVCNYRKNGRMKNIDTIIPNIEFRITPNTDKNKGINIHLLINPEENAHIDEIKNALSRLFIDHKGQNFACIEAQLISYGRSLLQNVNKDSDARTCLKEGINNFKPSYDTFKKWYNGEKWLRNNSIIVVANGSNDGVSGIRDGGFSGIKKDIFEFTDMVFSATPSDINFFTGQGNKSKDDIIKELGRLIPCIHGSDAHSINKLFDPDGKRYCWIKADPTFNGLRQVIFEPDRVFIGEISPENKSEYQTIKRVRYIDSSGKNRFPQKWIALNKDLNAIIGGKSSGKSMLLYHIAKTINPEEVSTRIELSKSSSYDDISDLDFEVEWSNNEVSKLSDIKDPLQLKAVTYIPQLYINQLADKEGKDDFNDLISKTLLQNESYRGIVNELENKIRTVNSEIHNKIETRFLLLREHSKLSFELSEIGNEDSVKNEISALELKAKAIREKSQWTEEQEKIFFSLTHKRQCTLKARDKFIYIQSSLIKLKKTINEQQDYWLSLIQKQLIQDSGFTDKSTILINILNIIKSNLLVGFEKTKIEISNKLESIPSRIELLDIKLTLIDKEIKPLDEKVKDKASLEKLNTQLNFEKDKLKKINIKIKELDSIADRGKKCISELNEQYSKLIELYKSHCAEVSQHQIDDDIKIEAKVVIDPLKFDFFVSCYHKSGSIRSIIKDVMDDNGNYNFDINTHGDFVKNTAIKIKSSGAPTLRKSYTLQDAFSNLYADYFSIDFSVNYKNDSIAHMSPGKRGLVLLSLMLELSNSTHPILIDQPEDNLDNRTIYSELKDFVRKCKNKRQIIMVTHNANLVVAADAECVIVAEQRGPLDCINTHQFEYLGGSLEHSLDTDKNFEYKSINELGIRQHVCHILEGGISAFKEREKKYNLI</sequence>
<dbReference type="RefSeq" id="WP_285804410.1">
    <property type="nucleotide sequence ID" value="NZ_CP127389.1"/>
</dbReference>
<proteinExistence type="predicted"/>
<evidence type="ECO:0000313" key="3">
    <source>
        <dbReference type="Proteomes" id="UP001226651"/>
    </source>
</evidence>
<evidence type="ECO:0000313" key="2">
    <source>
        <dbReference type="EMBL" id="WIV86764.1"/>
    </source>
</evidence>
<protein>
    <recommendedName>
        <fullName evidence="4">ATPase</fullName>
    </recommendedName>
</protein>
<organism evidence="2 3">
    <name type="scientific">Proteus appendicitidis</name>
    <dbReference type="NCBI Taxonomy" id="3034648"/>
    <lineage>
        <taxon>Bacteria</taxon>
        <taxon>Pseudomonadati</taxon>
        <taxon>Pseudomonadota</taxon>
        <taxon>Gammaproteobacteria</taxon>
        <taxon>Enterobacterales</taxon>
        <taxon>Morganellaceae</taxon>
        <taxon>Proteus</taxon>
    </lineage>
</organism>
<dbReference type="Gene3D" id="3.40.50.300">
    <property type="entry name" value="P-loop containing nucleotide triphosphate hydrolases"/>
    <property type="match status" value="1"/>
</dbReference>
<name>A0ABY8Y2Z1_9GAMM</name>
<dbReference type="InterPro" id="IPR027417">
    <property type="entry name" value="P-loop_NTPase"/>
</dbReference>
<reference evidence="2 3" key="1">
    <citation type="submission" date="2023-06" db="EMBL/GenBank/DDBJ databases">
        <title>Proteus appendicitidis sp. nov., isolated from the appendiceal pus of an appendicitis patient in Yongzhou, China.</title>
        <authorList>
            <person name="Cai X."/>
        </authorList>
    </citation>
    <scope>NUCLEOTIDE SEQUENCE [LARGE SCALE GENOMIC DNA]</scope>
    <source>
        <strain evidence="2 3">HZ0627</strain>
    </source>
</reference>